<dbReference type="RefSeq" id="WP_123659200.1">
    <property type="nucleotide sequence ID" value="NZ_AYKG01000056.1"/>
</dbReference>
<feature type="domain" description="DUF7840" evidence="4">
    <location>
        <begin position="407"/>
        <end position="624"/>
    </location>
</feature>
<evidence type="ECO:0000259" key="3">
    <source>
        <dbReference type="Pfam" id="PF13387"/>
    </source>
</evidence>
<evidence type="ECO:0000313" key="7">
    <source>
        <dbReference type="Proteomes" id="UP000285310"/>
    </source>
</evidence>
<proteinExistence type="predicted"/>
<dbReference type="Pfam" id="PF25225">
    <property type="entry name" value="DUF7843"/>
    <property type="match status" value="1"/>
</dbReference>
<evidence type="ECO:0000313" key="6">
    <source>
        <dbReference type="EMBL" id="ROO24866.1"/>
    </source>
</evidence>
<feature type="region of interest" description="Disordered" evidence="1">
    <location>
        <begin position="394"/>
        <end position="413"/>
    </location>
</feature>
<dbReference type="Pfam" id="PF25222">
    <property type="entry name" value="DUF7840"/>
    <property type="match status" value="1"/>
</dbReference>
<organism evidence="6 7">
    <name type="scientific">Salinisphaera japonica YTM-1</name>
    <dbReference type="NCBI Taxonomy" id="1209778"/>
    <lineage>
        <taxon>Bacteria</taxon>
        <taxon>Pseudomonadati</taxon>
        <taxon>Pseudomonadota</taxon>
        <taxon>Gammaproteobacteria</taxon>
        <taxon>Salinisphaerales</taxon>
        <taxon>Salinisphaeraceae</taxon>
        <taxon>Salinisphaera</taxon>
    </lineage>
</organism>
<feature type="domain" description="Lnb N-terminal periplasmic" evidence="3">
    <location>
        <begin position="132"/>
        <end position="302"/>
    </location>
</feature>
<feature type="signal peptide" evidence="2">
    <location>
        <begin position="1"/>
        <end position="24"/>
    </location>
</feature>
<keyword evidence="2" id="KW-0732">Signal</keyword>
<keyword evidence="7" id="KW-1185">Reference proteome</keyword>
<name>A0A423PHA8_9GAMM</name>
<dbReference type="InParanoid" id="A0A423PHA8"/>
<evidence type="ECO:0000259" key="4">
    <source>
        <dbReference type="Pfam" id="PF25222"/>
    </source>
</evidence>
<feature type="chain" id="PRO_5019356483" evidence="2">
    <location>
        <begin position="25"/>
        <end position="625"/>
    </location>
</feature>
<protein>
    <submittedName>
        <fullName evidence="6">Uncharacterized protein</fullName>
    </submittedName>
</protein>
<evidence type="ECO:0000256" key="2">
    <source>
        <dbReference type="SAM" id="SignalP"/>
    </source>
</evidence>
<dbReference type="EMBL" id="AYKG01000056">
    <property type="protein sequence ID" value="ROO24866.1"/>
    <property type="molecule type" value="Genomic_DNA"/>
</dbReference>
<evidence type="ECO:0000256" key="1">
    <source>
        <dbReference type="SAM" id="MobiDB-lite"/>
    </source>
</evidence>
<dbReference type="AlphaFoldDB" id="A0A423PHA8"/>
<comment type="caution">
    <text evidence="6">The sequence shown here is derived from an EMBL/GenBank/DDBJ whole genome shotgun (WGS) entry which is preliminary data.</text>
</comment>
<dbReference type="InterPro" id="IPR025178">
    <property type="entry name" value="Lnb_N"/>
</dbReference>
<dbReference type="Pfam" id="PF13387">
    <property type="entry name" value="Lnb_N"/>
    <property type="match status" value="1"/>
</dbReference>
<gene>
    <name evidence="6" type="ORF">SAJA_13780</name>
</gene>
<sequence length="625" mass="69155">MRFFLLFVLCLAGLGLSAPGPARAATAPAGSASTLADAATIARLADAPRWQALLHYNPGATLRGVGESYVDDKDFFLAPDGASDAAHELAASIQALAAPDSAARCRYPARYKFIAKHLGWDTRDALAHCTAYQDWRSRMPIGRLVMVFPAAYLNSPSSMFGHTLLRLDASAEPESAYLSRAINFAAQSTTADGSVLYAWRGLAGGYPGRFSVNSYVETIHRYGFIENRDIWEYPLNLDHDELDWLVRHLWELRGVNFDYYFFDENCSFRLLELIHTARPAADLLSGQRIAELPVHTIRTLKRAGLVSGRDYRPSKIHALQHRADRLDANQRRLAQRLVNHTELLDTPAFQRLSPADRHRVAQVAYQALRVKGRKNTRRDETARDSLALLRAVQANPAPDVPPVEPPAPPEDGHGTHLVSLAGGRLDGAAYGEFGFRMTYHDVLDRPQGFPTGAGIEGFDLAVRAYDNGEIKLERLGLVNIRSIVPRGTFFKPVSWFVDGGLEQTPVRDTRQLGLYLHGGPGVSWRVGDVMPYVFAAGRVETVATQEPTVATGVGANAGALWITPHVQWGLSVEQLYFAQHFDRKQARVSANVPVSRNNAIRAQCNYEAWRSSGRTGCQVAFRHYF</sequence>
<reference evidence="6 7" key="1">
    <citation type="submission" date="2013-10" db="EMBL/GenBank/DDBJ databases">
        <title>Salinisphaera japonica YTM-1 Genome Sequencing.</title>
        <authorList>
            <person name="Lai Q."/>
            <person name="Li C."/>
            <person name="Shao Z."/>
        </authorList>
    </citation>
    <scope>NUCLEOTIDE SEQUENCE [LARGE SCALE GENOMIC DNA]</scope>
    <source>
        <strain evidence="6 7">YTM-1</strain>
    </source>
</reference>
<dbReference type="Proteomes" id="UP000285310">
    <property type="component" value="Unassembled WGS sequence"/>
</dbReference>
<accession>A0A423PHA8</accession>
<dbReference type="OrthoDB" id="9759948at2"/>
<dbReference type="InterPro" id="IPR057165">
    <property type="entry name" value="DUF7843"/>
</dbReference>
<dbReference type="InterPro" id="IPR057162">
    <property type="entry name" value="DUF7840"/>
</dbReference>
<evidence type="ECO:0000259" key="5">
    <source>
        <dbReference type="Pfam" id="PF25225"/>
    </source>
</evidence>
<feature type="domain" description="DUF7843" evidence="5">
    <location>
        <begin position="43"/>
        <end position="116"/>
    </location>
</feature>
<feature type="compositionally biased region" description="Pro residues" evidence="1">
    <location>
        <begin position="398"/>
        <end position="409"/>
    </location>
</feature>